<keyword evidence="2" id="KW-1185">Reference proteome</keyword>
<dbReference type="Gene3D" id="3.40.50.300">
    <property type="entry name" value="P-loop containing nucleotide triphosphate hydrolases"/>
    <property type="match status" value="1"/>
</dbReference>
<comment type="caution">
    <text evidence="1">The sequence shown here is derived from an EMBL/GenBank/DDBJ whole genome shotgun (WGS) entry which is preliminary data.</text>
</comment>
<proteinExistence type="predicted"/>
<dbReference type="SUPFAM" id="SSF52540">
    <property type="entry name" value="P-loop containing nucleoside triphosphate hydrolases"/>
    <property type="match status" value="1"/>
</dbReference>
<dbReference type="EMBL" id="SJXE01000002">
    <property type="protein sequence ID" value="TCI03864.1"/>
    <property type="molecule type" value="Genomic_DNA"/>
</dbReference>
<dbReference type="InterPro" id="IPR027417">
    <property type="entry name" value="P-loop_NTPase"/>
</dbReference>
<dbReference type="PIRSF" id="PIRSF037290">
    <property type="entry name" value="UCP037290"/>
    <property type="match status" value="1"/>
</dbReference>
<accession>A0ABY2AP20</accession>
<evidence type="ECO:0000313" key="1">
    <source>
        <dbReference type="EMBL" id="TCI03864.1"/>
    </source>
</evidence>
<name>A0ABY2AP20_9GAMM</name>
<gene>
    <name evidence="1" type="primary">imuA</name>
    <name evidence="1" type="ORF">EZV61_06620</name>
</gene>
<dbReference type="NCBIfam" id="NF033429">
    <property type="entry name" value="ImuA_translesion"/>
    <property type="match status" value="1"/>
</dbReference>
<dbReference type="Pfam" id="PF03846">
    <property type="entry name" value="SulA"/>
    <property type="match status" value="1"/>
</dbReference>
<evidence type="ECO:0000313" key="2">
    <source>
        <dbReference type="Proteomes" id="UP000292554"/>
    </source>
</evidence>
<reference evidence="1 2" key="1">
    <citation type="submission" date="2019-02" db="EMBL/GenBank/DDBJ databases">
        <title>Corallincola luteus sp. nov., a marine bacterium isolated from surface sediment of Bohai Sea in China.</title>
        <authorList>
            <person name="Ren Q."/>
        </authorList>
    </citation>
    <scope>NUCLEOTIDE SEQUENCE [LARGE SCALE GENOMIC DNA]</scope>
    <source>
        <strain evidence="1 2">DASS28</strain>
    </source>
</reference>
<organism evidence="1 2">
    <name type="scientific">Corallincola luteus</name>
    <dbReference type="NCBI Taxonomy" id="1775177"/>
    <lineage>
        <taxon>Bacteria</taxon>
        <taxon>Pseudomonadati</taxon>
        <taxon>Pseudomonadota</taxon>
        <taxon>Gammaproteobacteria</taxon>
        <taxon>Alteromonadales</taxon>
        <taxon>Psychromonadaceae</taxon>
        <taxon>Corallincola</taxon>
    </lineage>
</organism>
<sequence>MPLLDPLFDSGLLWQGAAPRASSCESLATGYAVLDKALDGGWRRQEVTELLLPRLGIGEVQLLLPAMAALASVDKFQLWIAPPMVPYAPGLLQACLPVEQQLVIAGVEDMSAQLWSAEQALSSGACSVVLFWLLDPAQQPQTSQLRRLQLAAERGQTPLFLFRPQWIRQQAVRDLSSPAPTRLWLESHSNSQLLVELFKRRGGWPLSPFPLSLADKFSLPAAETDSVIVGPWRA</sequence>
<dbReference type="Proteomes" id="UP000292554">
    <property type="component" value="Unassembled WGS sequence"/>
</dbReference>
<dbReference type="InterPro" id="IPR004596">
    <property type="entry name" value="Cell_div_suppressor_SulA"/>
</dbReference>
<dbReference type="InterPro" id="IPR047610">
    <property type="entry name" value="ImuA_translesion"/>
</dbReference>
<protein>
    <submittedName>
        <fullName evidence="1">Translesion DNA synthesis-associated protein ImuA</fullName>
    </submittedName>
</protein>
<dbReference type="InterPro" id="IPR017166">
    <property type="entry name" value="UCP037290"/>
</dbReference>
<dbReference type="RefSeq" id="WP_131414736.1">
    <property type="nucleotide sequence ID" value="NZ_SJXE01000002.1"/>
</dbReference>